<feature type="transmembrane region" description="Helical" evidence="6">
    <location>
        <begin position="359"/>
        <end position="380"/>
    </location>
</feature>
<dbReference type="PANTHER" id="PTHR30474:SF1">
    <property type="entry name" value="PEPTIDOGLYCAN GLYCOSYLTRANSFERASE MRDB"/>
    <property type="match status" value="1"/>
</dbReference>
<feature type="transmembrane region" description="Helical" evidence="6">
    <location>
        <begin position="293"/>
        <end position="313"/>
    </location>
</feature>
<dbReference type="PANTHER" id="PTHR30474">
    <property type="entry name" value="CELL CYCLE PROTEIN"/>
    <property type="match status" value="1"/>
</dbReference>
<keyword evidence="3" id="KW-0133">Cell shape</keyword>
<proteinExistence type="predicted"/>
<name>A0A179ET37_ENTTH</name>
<dbReference type="InterPro" id="IPR001182">
    <property type="entry name" value="FtsW/RodA"/>
</dbReference>
<dbReference type="GO" id="GO:0051301">
    <property type="term" value="P:cell division"/>
    <property type="evidence" value="ECO:0007669"/>
    <property type="project" value="UniProtKB-KW"/>
</dbReference>
<feature type="transmembrane region" description="Helical" evidence="6">
    <location>
        <begin position="71"/>
        <end position="90"/>
    </location>
</feature>
<evidence type="ECO:0000256" key="2">
    <source>
        <dbReference type="ARBA" id="ARBA00022692"/>
    </source>
</evidence>
<keyword evidence="7" id="KW-0132">Cell division</keyword>
<dbReference type="Proteomes" id="UP000078516">
    <property type="component" value="Unassembled WGS sequence"/>
</dbReference>
<feature type="transmembrane region" description="Helical" evidence="6">
    <location>
        <begin position="325"/>
        <end position="353"/>
    </location>
</feature>
<feature type="transmembrane region" description="Helical" evidence="6">
    <location>
        <begin position="12"/>
        <end position="31"/>
    </location>
</feature>
<keyword evidence="7" id="KW-0131">Cell cycle</keyword>
<dbReference type="RefSeq" id="WP_067481844.1">
    <property type="nucleotide sequence ID" value="NZ_LWMN01000010.1"/>
</dbReference>
<evidence type="ECO:0000256" key="5">
    <source>
        <dbReference type="ARBA" id="ARBA00023136"/>
    </source>
</evidence>
<keyword evidence="8" id="KW-1185">Reference proteome</keyword>
<feature type="transmembrane region" description="Helical" evidence="6">
    <location>
        <begin position="43"/>
        <end position="59"/>
    </location>
</feature>
<dbReference type="EMBL" id="LWMN01000010">
    <property type="protein sequence ID" value="OAQ56302.1"/>
    <property type="molecule type" value="Genomic_DNA"/>
</dbReference>
<protein>
    <submittedName>
        <fullName evidence="7">Cell division protein FtsW</fullName>
    </submittedName>
</protein>
<feature type="transmembrane region" description="Helical" evidence="6">
    <location>
        <begin position="198"/>
        <end position="216"/>
    </location>
</feature>
<keyword evidence="2 6" id="KW-0812">Transmembrane</keyword>
<feature type="transmembrane region" description="Helical" evidence="6">
    <location>
        <begin position="174"/>
        <end position="191"/>
    </location>
</feature>
<gene>
    <name evidence="7" type="ORF">A6E74_02510</name>
</gene>
<dbReference type="Pfam" id="PF01098">
    <property type="entry name" value="FTSW_RODA_SPOVE"/>
    <property type="match status" value="1"/>
</dbReference>
<reference evidence="7 8" key="1">
    <citation type="submission" date="2016-04" db="EMBL/GenBank/DDBJ databases">
        <title>Draft genome of an Enterococcus thailandicus strain isolated from bovine feces.</title>
        <authorList>
            <person name="Beukers A.G."/>
            <person name="Zaheer R."/>
            <person name="Goji N."/>
            <person name="Cook S.R."/>
            <person name="Amoako K."/>
            <person name="Chaves A.V."/>
            <person name="Ward M.P."/>
            <person name="Mcallister T.A."/>
        </authorList>
    </citation>
    <scope>NUCLEOTIDE SEQUENCE [LARGE SCALE GENOMIC DNA]</scope>
    <source>
        <strain evidence="7 8">F0711D 46</strain>
    </source>
</reference>
<comment type="subcellular location">
    <subcellularLocation>
        <location evidence="1">Membrane</location>
        <topology evidence="1">Multi-pass membrane protein</topology>
    </subcellularLocation>
</comment>
<evidence type="ECO:0000256" key="6">
    <source>
        <dbReference type="SAM" id="Phobius"/>
    </source>
</evidence>
<keyword evidence="4 6" id="KW-1133">Transmembrane helix</keyword>
<sequence>MIKRLSNEFNYSLFLPIFIFYLMSIGVQAIAADLDGVDVRRVILKQTIFCLVSFILLVVTSRIPVSTLLRYAPILYVLSLGLMALLYWFYDPAMYALTNTKRWLRIGSFSFQPSELMKLSFILFMVRLTVSYEMEWSQKNLTRDLKSDLRYLVKIAMYSLPTFLLMFMQRDFGTSLVFIAILGALFIIAGVHWKILTIITGIGATLGSTLLVLVFSEWGNKLLYSLHFKTYQLDRVRAWIDPFQYSDTIAYQQVQSLYAIGSGGLFGRGISGISVYVPVRESDMIFTVVGEGFGFMGAALVVFLYFYLFYQILSAALRTNNKANLYLAVAFVFGLMFQIFENIGAAIGILPLTGIPLPFLSQGGTSLIVLGIGLGVTMGFKKKELVMNKIKE</sequence>
<dbReference type="GO" id="GO:0015648">
    <property type="term" value="F:lipid-linked peptidoglycan transporter activity"/>
    <property type="evidence" value="ECO:0007669"/>
    <property type="project" value="TreeGrafter"/>
</dbReference>
<keyword evidence="5 6" id="KW-0472">Membrane</keyword>
<evidence type="ECO:0000256" key="3">
    <source>
        <dbReference type="ARBA" id="ARBA00022960"/>
    </source>
</evidence>
<evidence type="ECO:0000256" key="1">
    <source>
        <dbReference type="ARBA" id="ARBA00004141"/>
    </source>
</evidence>
<dbReference type="GO" id="GO:0032153">
    <property type="term" value="C:cell division site"/>
    <property type="evidence" value="ECO:0007669"/>
    <property type="project" value="TreeGrafter"/>
</dbReference>
<organism evidence="7 8">
    <name type="scientific">Enterococcus thailandicus</name>
    <dbReference type="NCBI Taxonomy" id="417368"/>
    <lineage>
        <taxon>Bacteria</taxon>
        <taxon>Bacillati</taxon>
        <taxon>Bacillota</taxon>
        <taxon>Bacilli</taxon>
        <taxon>Lactobacillales</taxon>
        <taxon>Enterococcaceae</taxon>
        <taxon>Enterococcus</taxon>
    </lineage>
</organism>
<dbReference type="PROSITE" id="PS00428">
    <property type="entry name" value="FTSW_RODA_SPOVE"/>
    <property type="match status" value="1"/>
</dbReference>
<evidence type="ECO:0000313" key="7">
    <source>
        <dbReference type="EMBL" id="OAQ56302.1"/>
    </source>
</evidence>
<evidence type="ECO:0000256" key="4">
    <source>
        <dbReference type="ARBA" id="ARBA00022989"/>
    </source>
</evidence>
<dbReference type="GO" id="GO:0005886">
    <property type="term" value="C:plasma membrane"/>
    <property type="evidence" value="ECO:0007669"/>
    <property type="project" value="TreeGrafter"/>
</dbReference>
<evidence type="ECO:0000313" key="8">
    <source>
        <dbReference type="Proteomes" id="UP000078516"/>
    </source>
</evidence>
<comment type="caution">
    <text evidence="7">The sequence shown here is derived from an EMBL/GenBank/DDBJ whole genome shotgun (WGS) entry which is preliminary data.</text>
</comment>
<dbReference type="InterPro" id="IPR018365">
    <property type="entry name" value="Cell_cycle_FtsW-rel_CS"/>
</dbReference>
<dbReference type="GO" id="GO:0008360">
    <property type="term" value="P:regulation of cell shape"/>
    <property type="evidence" value="ECO:0007669"/>
    <property type="project" value="UniProtKB-KW"/>
</dbReference>
<dbReference type="AlphaFoldDB" id="A0A179ET37"/>
<accession>A0A179ET37</accession>